<evidence type="ECO:0000259" key="4">
    <source>
        <dbReference type="PROSITE" id="PS50901"/>
    </source>
</evidence>
<dbReference type="PROSITE" id="PS50901">
    <property type="entry name" value="FTSK"/>
    <property type="match status" value="1"/>
</dbReference>
<keyword evidence="1 3" id="KW-0547">Nucleotide-binding</keyword>
<dbReference type="GO" id="GO:0005524">
    <property type="term" value="F:ATP binding"/>
    <property type="evidence" value="ECO:0007669"/>
    <property type="project" value="UniProtKB-UniRule"/>
</dbReference>
<dbReference type="EMBL" id="JACCCC010000001">
    <property type="protein sequence ID" value="NYE49608.1"/>
    <property type="molecule type" value="Genomic_DNA"/>
</dbReference>
<dbReference type="PANTHER" id="PTHR22683">
    <property type="entry name" value="SPORULATION PROTEIN RELATED"/>
    <property type="match status" value="1"/>
</dbReference>
<organism evidence="5 6">
    <name type="scientific">Spinactinospora alkalitolerans</name>
    <dbReference type="NCBI Taxonomy" id="687207"/>
    <lineage>
        <taxon>Bacteria</taxon>
        <taxon>Bacillati</taxon>
        <taxon>Actinomycetota</taxon>
        <taxon>Actinomycetes</taxon>
        <taxon>Streptosporangiales</taxon>
        <taxon>Nocardiopsidaceae</taxon>
        <taxon>Spinactinospora</taxon>
    </lineage>
</organism>
<feature type="binding site" evidence="3">
    <location>
        <begin position="406"/>
        <end position="413"/>
    </location>
    <ligand>
        <name>ATP</name>
        <dbReference type="ChEBI" id="CHEBI:30616"/>
    </ligand>
</feature>
<evidence type="ECO:0000313" key="5">
    <source>
        <dbReference type="EMBL" id="NYE49608.1"/>
    </source>
</evidence>
<keyword evidence="2 3" id="KW-0067">ATP-binding</keyword>
<proteinExistence type="predicted"/>
<evidence type="ECO:0000256" key="1">
    <source>
        <dbReference type="ARBA" id="ARBA00022741"/>
    </source>
</evidence>
<dbReference type="AlphaFoldDB" id="A0A852U089"/>
<evidence type="ECO:0000256" key="3">
    <source>
        <dbReference type="PROSITE-ProRule" id="PRU00289"/>
    </source>
</evidence>
<dbReference type="RefSeq" id="WP_218882566.1">
    <property type="nucleotide sequence ID" value="NZ_BAAAYY010000037.1"/>
</dbReference>
<accession>A0A852U089</accession>
<dbReference type="InterPro" id="IPR027417">
    <property type="entry name" value="P-loop_NTPase"/>
</dbReference>
<gene>
    <name evidence="5" type="ORF">HDA32_004728</name>
</gene>
<evidence type="ECO:0000313" key="6">
    <source>
        <dbReference type="Proteomes" id="UP000589036"/>
    </source>
</evidence>
<dbReference type="InterPro" id="IPR002543">
    <property type="entry name" value="FtsK_dom"/>
</dbReference>
<name>A0A852U089_9ACTN</name>
<evidence type="ECO:0000256" key="2">
    <source>
        <dbReference type="ARBA" id="ARBA00022840"/>
    </source>
</evidence>
<feature type="domain" description="FtsK" evidence="4">
    <location>
        <begin position="390"/>
        <end position="583"/>
    </location>
</feature>
<sequence length="756" mass="81815">MFRPNREQPDIEEALILAERGREAEVIAFPTGARPTQVPPAGPEAPATQVTEVPADADAETALGEIVDDGEVLKGEVVRVDRDVDAFVAQRGDWLADLAERKKSARPIVPAYLRTREEAAQTAKWVADYYAHVLAYQATRAPLYLLRLLGRSPRGAGRALTAWGRWVADAESKPLRQAAAQRGSTGEYMVLSRERNVRVRTRATLSAGTAAVVLVTALIAAPTTPGWGPWVAVWALLTTLGAFGGKKDVPLINRAVLPAKVTKLDSDAVLRALGSLGIAEINKALGPKGSGITFTAPITRDGPGWRAELDLPYGVTASAVAEKRKELASGLRRNLGCVWPEAETEEHPGRLVLWVGDLPMNKAKPAPWPLLKTGKASIFEPLPYGVDQRGRPVAIQLMFANLLIGAIPRMGKTFGLRVLLLAAALDVLVELRIFELKGTGDLSMLRQVCHDYGQGFSDPVLERALLSLREVRKELLRRADVIANLPRDICPENKVTPELAAKKTLGLHPILIGIDECQMLFEHKQYGEEAGAIAEEIIRLGPALGIILVVATQRPDKDAIPTGVASNVGLRMCFKVTGQVENDMVLGTSSYKNGLRATTFTMSDKGIAYAVGVADEPIICRSAFVDGPDAEKVADRARQLREASGRITGVAAGEAPTVDEAPAANLLDDVLAAWPTGETEAWWTVLVDRLAELRPEEYGAWAEVTDARRKATPLSNAMKSQYGIEGRQINRLINGKETNRRGVDLDTITNAIAERD</sequence>
<dbReference type="PANTHER" id="PTHR22683:SF47">
    <property type="entry name" value="FTSK DOMAIN-CONTAINING PROTEIN YDCQ"/>
    <property type="match status" value="1"/>
</dbReference>
<dbReference type="Gene3D" id="3.40.50.300">
    <property type="entry name" value="P-loop containing nucleotide triphosphate hydrolases"/>
    <property type="match status" value="1"/>
</dbReference>
<comment type="caution">
    <text evidence="5">The sequence shown here is derived from an EMBL/GenBank/DDBJ whole genome shotgun (WGS) entry which is preliminary data.</text>
</comment>
<dbReference type="SUPFAM" id="SSF52540">
    <property type="entry name" value="P-loop containing nucleoside triphosphate hydrolases"/>
    <property type="match status" value="1"/>
</dbReference>
<dbReference type="GO" id="GO:0003677">
    <property type="term" value="F:DNA binding"/>
    <property type="evidence" value="ECO:0007669"/>
    <property type="project" value="InterPro"/>
</dbReference>
<dbReference type="Proteomes" id="UP000589036">
    <property type="component" value="Unassembled WGS sequence"/>
</dbReference>
<protein>
    <submittedName>
        <fullName evidence="5">S-DNA-T family DNA segregation ATPase FtsK/SpoIIIE</fullName>
    </submittedName>
</protein>
<dbReference type="InterPro" id="IPR050206">
    <property type="entry name" value="FtsK/SpoIIIE/SftA"/>
</dbReference>
<reference evidence="5 6" key="1">
    <citation type="submission" date="2020-07" db="EMBL/GenBank/DDBJ databases">
        <title>Sequencing the genomes of 1000 actinobacteria strains.</title>
        <authorList>
            <person name="Klenk H.-P."/>
        </authorList>
    </citation>
    <scope>NUCLEOTIDE SEQUENCE [LARGE SCALE GENOMIC DNA]</scope>
    <source>
        <strain evidence="5 6">CXB654</strain>
    </source>
</reference>
<keyword evidence="6" id="KW-1185">Reference proteome</keyword>